<feature type="region of interest" description="Disordered" evidence="7">
    <location>
        <begin position="1"/>
        <end position="55"/>
    </location>
</feature>
<evidence type="ECO:0000259" key="8">
    <source>
        <dbReference type="Pfam" id="PF17917"/>
    </source>
</evidence>
<evidence type="ECO:0000313" key="9">
    <source>
        <dbReference type="EMBL" id="KAK0135811.1"/>
    </source>
</evidence>
<keyword evidence="2" id="KW-0548">Nucleotidyltransferase</keyword>
<comment type="caution">
    <text evidence="9">The sequence shown here is derived from an EMBL/GenBank/DDBJ whole genome shotgun (WGS) entry which is preliminary data.</text>
</comment>
<accession>A0AA47NRM3</accession>
<sequence length="243" mass="27176">MSRPAAGGPPRRHQQPRGPPCHRLQPTSPSAAGGQYNTLSLAPGGPPRCNQQPRGPPRCCLQLTPGRPWVTCLRGAAKVWRLTSGASCGSYWKPFLTTLPRRMRTARTNLVQHEIHTGDARPIRLLHRIVGLGAKHGEQVVAYYSCSLGRPERNYFVTCRELGLYLYGGRFLISTDHAYLSSLAWLLNVKEPECQLARWLEALQDYDFEIRHQAGRLHTNATPYPDVPARRRHADTASVSRTV</sequence>
<keyword evidence="1" id="KW-0808">Transferase</keyword>
<organism evidence="9 10">
    <name type="scientific">Merluccius polli</name>
    <name type="common">Benguela hake</name>
    <name type="synonym">Merluccius cadenati</name>
    <dbReference type="NCBI Taxonomy" id="89951"/>
    <lineage>
        <taxon>Eukaryota</taxon>
        <taxon>Metazoa</taxon>
        <taxon>Chordata</taxon>
        <taxon>Craniata</taxon>
        <taxon>Vertebrata</taxon>
        <taxon>Euteleostomi</taxon>
        <taxon>Actinopterygii</taxon>
        <taxon>Neopterygii</taxon>
        <taxon>Teleostei</taxon>
        <taxon>Neoteleostei</taxon>
        <taxon>Acanthomorphata</taxon>
        <taxon>Zeiogadaria</taxon>
        <taxon>Gadariae</taxon>
        <taxon>Gadiformes</taxon>
        <taxon>Gadoidei</taxon>
        <taxon>Merlucciidae</taxon>
        <taxon>Merluccius</taxon>
    </lineage>
</organism>
<evidence type="ECO:0000256" key="1">
    <source>
        <dbReference type="ARBA" id="ARBA00022679"/>
    </source>
</evidence>
<feature type="domain" description="Reverse transcriptase RNase H-like" evidence="8">
    <location>
        <begin position="136"/>
        <end position="206"/>
    </location>
</feature>
<dbReference type="GO" id="GO:0003964">
    <property type="term" value="F:RNA-directed DNA polymerase activity"/>
    <property type="evidence" value="ECO:0007669"/>
    <property type="project" value="UniProtKB-KW"/>
</dbReference>
<feature type="compositionally biased region" description="Polar residues" evidence="7">
    <location>
        <begin position="25"/>
        <end position="40"/>
    </location>
</feature>
<keyword evidence="4" id="KW-0255">Endonuclease</keyword>
<evidence type="ECO:0000256" key="6">
    <source>
        <dbReference type="ARBA" id="ARBA00022918"/>
    </source>
</evidence>
<dbReference type="AlphaFoldDB" id="A0AA47NRM3"/>
<name>A0AA47NRM3_MERPO</name>
<evidence type="ECO:0000256" key="2">
    <source>
        <dbReference type="ARBA" id="ARBA00022695"/>
    </source>
</evidence>
<keyword evidence="6" id="KW-0695">RNA-directed DNA polymerase</keyword>
<proteinExistence type="predicted"/>
<evidence type="ECO:0000256" key="3">
    <source>
        <dbReference type="ARBA" id="ARBA00022722"/>
    </source>
</evidence>
<dbReference type="SUPFAM" id="SSF56672">
    <property type="entry name" value="DNA/RNA polymerases"/>
    <property type="match status" value="1"/>
</dbReference>
<gene>
    <name evidence="9" type="primary">pol_111</name>
    <name evidence="9" type="ORF">N1851_028308</name>
</gene>
<dbReference type="InterPro" id="IPR041373">
    <property type="entry name" value="RT_RNaseH"/>
</dbReference>
<keyword evidence="10" id="KW-1185">Reference proteome</keyword>
<dbReference type="GO" id="GO:0016787">
    <property type="term" value="F:hydrolase activity"/>
    <property type="evidence" value="ECO:0007669"/>
    <property type="project" value="UniProtKB-KW"/>
</dbReference>
<dbReference type="GO" id="GO:0004519">
    <property type="term" value="F:endonuclease activity"/>
    <property type="evidence" value="ECO:0007669"/>
    <property type="project" value="UniProtKB-KW"/>
</dbReference>
<reference evidence="9" key="1">
    <citation type="journal article" date="2023" name="Front. Mar. Sci.">
        <title>A new Merluccius polli reference genome to investigate the effects of global change in West African waters.</title>
        <authorList>
            <person name="Mateo J.L."/>
            <person name="Blanco-Fernandez C."/>
            <person name="Garcia-Vazquez E."/>
            <person name="Machado-Schiaffino G."/>
        </authorList>
    </citation>
    <scope>NUCLEOTIDE SEQUENCE</scope>
    <source>
        <strain evidence="9">C29</strain>
        <tissue evidence="9">Fin</tissue>
    </source>
</reference>
<dbReference type="EMBL" id="JAOPHQ010005406">
    <property type="protein sequence ID" value="KAK0135811.1"/>
    <property type="molecule type" value="Genomic_DNA"/>
</dbReference>
<evidence type="ECO:0000313" key="10">
    <source>
        <dbReference type="Proteomes" id="UP001174136"/>
    </source>
</evidence>
<evidence type="ECO:0000256" key="5">
    <source>
        <dbReference type="ARBA" id="ARBA00022801"/>
    </source>
</evidence>
<dbReference type="InterPro" id="IPR043502">
    <property type="entry name" value="DNA/RNA_pol_sf"/>
</dbReference>
<evidence type="ECO:0000256" key="7">
    <source>
        <dbReference type="SAM" id="MobiDB-lite"/>
    </source>
</evidence>
<keyword evidence="5" id="KW-0378">Hydrolase</keyword>
<dbReference type="Pfam" id="PF17917">
    <property type="entry name" value="RT_RNaseH"/>
    <property type="match status" value="1"/>
</dbReference>
<feature type="region of interest" description="Disordered" evidence="7">
    <location>
        <begin position="219"/>
        <end position="243"/>
    </location>
</feature>
<dbReference type="Proteomes" id="UP001174136">
    <property type="component" value="Unassembled WGS sequence"/>
</dbReference>
<evidence type="ECO:0000256" key="4">
    <source>
        <dbReference type="ARBA" id="ARBA00022759"/>
    </source>
</evidence>
<protein>
    <submittedName>
        <fullName evidence="9">Retrovirus-related Pol polyprotein from transposon 297</fullName>
    </submittedName>
</protein>
<keyword evidence="3" id="KW-0540">Nuclease</keyword>